<dbReference type="SUPFAM" id="SSF101386">
    <property type="entry name" value="all-alpha NTP pyrophosphatases"/>
    <property type="match status" value="1"/>
</dbReference>
<dbReference type="RefSeq" id="WP_283734367.1">
    <property type="nucleotide sequence ID" value="NZ_CP125968.1"/>
</dbReference>
<comment type="caution">
    <text evidence="1">The sequence shown here is derived from an EMBL/GenBank/DDBJ whole genome shotgun (WGS) entry which is preliminary data.</text>
</comment>
<sequence length="110" mass="12542">MPVYNKLVRDLIPNVIALDGKTCVTYRLDDPQYITEVNKKMHEELAEYEGAMTSDDAVEELADLLELIHSAAKFHGVTVEELEAVRAEKAVRRGGFEERIFLVEVEDEYV</sequence>
<accession>A0AAW9A8G5</accession>
<dbReference type="CDD" id="cd11532">
    <property type="entry name" value="NTP-PPase_COG4997"/>
    <property type="match status" value="1"/>
</dbReference>
<reference evidence="1 2" key="1">
    <citation type="submission" date="2023-06" db="EMBL/GenBank/DDBJ databases">
        <title>Sporosarcina sp. nov., isolated from Korean traditional fermented seafood 'Jeotgal'.</title>
        <authorList>
            <person name="Yang A.I."/>
            <person name="Shin N.-R."/>
        </authorList>
    </citation>
    <scope>NUCLEOTIDE SEQUENCE [LARGE SCALE GENOMIC DNA]</scope>
    <source>
        <strain evidence="1 2">KCTC43456</strain>
    </source>
</reference>
<protein>
    <submittedName>
        <fullName evidence="1">Nucleoside triphosphate pyrophosphohydrolase</fullName>
    </submittedName>
</protein>
<organism evidence="1 2">
    <name type="scientific">Sporosarcina thermotolerans</name>
    <dbReference type="NCBI Taxonomy" id="633404"/>
    <lineage>
        <taxon>Bacteria</taxon>
        <taxon>Bacillati</taxon>
        <taxon>Bacillota</taxon>
        <taxon>Bacilli</taxon>
        <taxon>Bacillales</taxon>
        <taxon>Caryophanaceae</taxon>
        <taxon>Sporosarcina</taxon>
    </lineage>
</organism>
<gene>
    <name evidence="1" type="ORF">QTL97_11115</name>
</gene>
<name>A0AAW9A8G5_9BACL</name>
<proteinExistence type="predicted"/>
<dbReference type="Proteomes" id="UP001271648">
    <property type="component" value="Unassembled WGS sequence"/>
</dbReference>
<dbReference type="AlphaFoldDB" id="A0AAW9A8G5"/>
<dbReference type="InterPro" id="IPR038735">
    <property type="entry name" value="MSMEG_1276-like_NTP-PPase_dom"/>
</dbReference>
<dbReference type="EMBL" id="JAUBDJ010000006">
    <property type="protein sequence ID" value="MDW0117487.1"/>
    <property type="molecule type" value="Genomic_DNA"/>
</dbReference>
<evidence type="ECO:0000313" key="1">
    <source>
        <dbReference type="EMBL" id="MDW0117487.1"/>
    </source>
</evidence>
<keyword evidence="2" id="KW-1185">Reference proteome</keyword>
<evidence type="ECO:0000313" key="2">
    <source>
        <dbReference type="Proteomes" id="UP001271648"/>
    </source>
</evidence>